<keyword evidence="5" id="KW-0498">Mitosis</keyword>
<dbReference type="GO" id="GO:0051301">
    <property type="term" value="P:cell division"/>
    <property type="evidence" value="ECO:0007669"/>
    <property type="project" value="UniProtKB-KW"/>
</dbReference>
<dbReference type="Pfam" id="PF03980">
    <property type="entry name" value="Nnf1"/>
    <property type="match status" value="1"/>
</dbReference>
<dbReference type="OrthoDB" id="18453at2759"/>
<feature type="region of interest" description="Disordered" evidence="10">
    <location>
        <begin position="1"/>
        <end position="27"/>
    </location>
</feature>
<accession>A0A6A6UN66</accession>
<dbReference type="GO" id="GO:0005634">
    <property type="term" value="C:nucleus"/>
    <property type="evidence" value="ECO:0007669"/>
    <property type="project" value="UniProtKB-SubCell"/>
</dbReference>
<keyword evidence="4" id="KW-0132">Cell division</keyword>
<keyword evidence="3" id="KW-0158">Chromosome</keyword>
<protein>
    <recommendedName>
        <fullName evidence="13">Nnf1-domain-containing protein</fullName>
    </recommendedName>
</protein>
<name>A0A6A6UN66_9PEZI</name>
<dbReference type="PANTHER" id="PTHR15459:SF3">
    <property type="entry name" value="POLYAMINE-MODULATED FACTOR 1"/>
    <property type="match status" value="1"/>
</dbReference>
<gene>
    <name evidence="11" type="ORF">BT63DRAFT_450970</name>
</gene>
<evidence type="ECO:0000256" key="2">
    <source>
        <dbReference type="ARBA" id="ARBA00004629"/>
    </source>
</evidence>
<evidence type="ECO:0000256" key="1">
    <source>
        <dbReference type="ARBA" id="ARBA00004123"/>
    </source>
</evidence>
<evidence type="ECO:0000256" key="7">
    <source>
        <dbReference type="ARBA" id="ARBA00023242"/>
    </source>
</evidence>
<dbReference type="InterPro" id="IPR007128">
    <property type="entry name" value="PMF1/Nnf1"/>
</dbReference>
<evidence type="ECO:0000313" key="12">
    <source>
        <dbReference type="Proteomes" id="UP000799302"/>
    </source>
</evidence>
<proteinExistence type="predicted"/>
<organism evidence="11 12">
    <name type="scientific">Microthyrium microscopicum</name>
    <dbReference type="NCBI Taxonomy" id="703497"/>
    <lineage>
        <taxon>Eukaryota</taxon>
        <taxon>Fungi</taxon>
        <taxon>Dikarya</taxon>
        <taxon>Ascomycota</taxon>
        <taxon>Pezizomycotina</taxon>
        <taxon>Dothideomycetes</taxon>
        <taxon>Dothideomycetes incertae sedis</taxon>
        <taxon>Microthyriales</taxon>
        <taxon>Microthyriaceae</taxon>
        <taxon>Microthyrium</taxon>
    </lineage>
</organism>
<dbReference type="AlphaFoldDB" id="A0A6A6UN66"/>
<evidence type="ECO:0000256" key="9">
    <source>
        <dbReference type="ARBA" id="ARBA00023328"/>
    </source>
</evidence>
<evidence type="ECO:0000256" key="10">
    <source>
        <dbReference type="SAM" id="MobiDB-lite"/>
    </source>
</evidence>
<dbReference type="PANTHER" id="PTHR15459">
    <property type="entry name" value="POLYAMINE-MODULATED FACTOR 1"/>
    <property type="match status" value="1"/>
</dbReference>
<evidence type="ECO:0000256" key="8">
    <source>
        <dbReference type="ARBA" id="ARBA00023306"/>
    </source>
</evidence>
<evidence type="ECO:0000256" key="5">
    <source>
        <dbReference type="ARBA" id="ARBA00022776"/>
    </source>
</evidence>
<sequence>MEMSATEALRQQSTSPPPEPPPASSNIRGRRAEAFEKLLDNALEATFAKVSYDNFSACFPTWAAYKARTLADFHGKFVGRLRTTCNENFESIIEDRKVVPTLNSLDNLIADAIARKEAAEAEASASGNLIKTPSPPHSWPADALFAAHLAPFLTQQTSTLGGQLSSVEEQNISLAETVAQQNREIDMLVGNLETVIRDLEAAAALAQGTELQGLSQETRDMSNELHANHAPT</sequence>
<comment type="subcellular location">
    <subcellularLocation>
        <location evidence="2">Chromosome</location>
        <location evidence="2">Centromere</location>
        <location evidence="2">Kinetochore</location>
    </subcellularLocation>
    <subcellularLocation>
        <location evidence="1">Nucleus</location>
    </subcellularLocation>
</comment>
<evidence type="ECO:0000313" key="11">
    <source>
        <dbReference type="EMBL" id="KAF2672941.1"/>
    </source>
</evidence>
<evidence type="ECO:0000256" key="6">
    <source>
        <dbReference type="ARBA" id="ARBA00022838"/>
    </source>
</evidence>
<dbReference type="EMBL" id="MU004231">
    <property type="protein sequence ID" value="KAF2672941.1"/>
    <property type="molecule type" value="Genomic_DNA"/>
</dbReference>
<keyword evidence="6" id="KW-0995">Kinetochore</keyword>
<dbReference type="GO" id="GO:0007059">
    <property type="term" value="P:chromosome segregation"/>
    <property type="evidence" value="ECO:0007669"/>
    <property type="project" value="TreeGrafter"/>
</dbReference>
<evidence type="ECO:0000256" key="4">
    <source>
        <dbReference type="ARBA" id="ARBA00022618"/>
    </source>
</evidence>
<keyword evidence="12" id="KW-1185">Reference proteome</keyword>
<reference evidence="11" key="1">
    <citation type="journal article" date="2020" name="Stud. Mycol.">
        <title>101 Dothideomycetes genomes: a test case for predicting lifestyles and emergence of pathogens.</title>
        <authorList>
            <person name="Haridas S."/>
            <person name="Albert R."/>
            <person name="Binder M."/>
            <person name="Bloem J."/>
            <person name="Labutti K."/>
            <person name="Salamov A."/>
            <person name="Andreopoulos B."/>
            <person name="Baker S."/>
            <person name="Barry K."/>
            <person name="Bills G."/>
            <person name="Bluhm B."/>
            <person name="Cannon C."/>
            <person name="Castanera R."/>
            <person name="Culley D."/>
            <person name="Daum C."/>
            <person name="Ezra D."/>
            <person name="Gonzalez J."/>
            <person name="Henrissat B."/>
            <person name="Kuo A."/>
            <person name="Liang C."/>
            <person name="Lipzen A."/>
            <person name="Lutzoni F."/>
            <person name="Magnuson J."/>
            <person name="Mondo S."/>
            <person name="Nolan M."/>
            <person name="Ohm R."/>
            <person name="Pangilinan J."/>
            <person name="Park H.-J."/>
            <person name="Ramirez L."/>
            <person name="Alfaro M."/>
            <person name="Sun H."/>
            <person name="Tritt A."/>
            <person name="Yoshinaga Y."/>
            <person name="Zwiers L.-H."/>
            <person name="Turgeon B."/>
            <person name="Goodwin S."/>
            <person name="Spatafora J."/>
            <person name="Crous P."/>
            <person name="Grigoriev I."/>
        </authorList>
    </citation>
    <scope>NUCLEOTIDE SEQUENCE</scope>
    <source>
        <strain evidence="11">CBS 115976</strain>
    </source>
</reference>
<keyword evidence="8" id="KW-0131">Cell cycle</keyword>
<keyword evidence="7" id="KW-0539">Nucleus</keyword>
<dbReference type="Proteomes" id="UP000799302">
    <property type="component" value="Unassembled WGS sequence"/>
</dbReference>
<keyword evidence="9" id="KW-0137">Centromere</keyword>
<evidence type="ECO:0000256" key="3">
    <source>
        <dbReference type="ARBA" id="ARBA00022454"/>
    </source>
</evidence>
<dbReference type="GO" id="GO:0000444">
    <property type="term" value="C:MIS12/MIND type complex"/>
    <property type="evidence" value="ECO:0007669"/>
    <property type="project" value="InterPro"/>
</dbReference>
<evidence type="ECO:0008006" key="13">
    <source>
        <dbReference type="Google" id="ProtNLM"/>
    </source>
</evidence>